<evidence type="ECO:0000256" key="1">
    <source>
        <dbReference type="SAM" id="SignalP"/>
    </source>
</evidence>
<proteinExistence type="predicted"/>
<dbReference type="Proteomes" id="UP001298593">
    <property type="component" value="Unassembled WGS sequence"/>
</dbReference>
<dbReference type="RefSeq" id="WP_224971962.1">
    <property type="nucleotide sequence ID" value="NZ_JAYJJU010000029.1"/>
</dbReference>
<feature type="chain" id="PRO_5045293212" description="DUF732 domain-containing protein" evidence="1">
    <location>
        <begin position="22"/>
        <end position="118"/>
    </location>
</feature>
<evidence type="ECO:0000313" key="2">
    <source>
        <dbReference type="EMBL" id="MEB3034239.1"/>
    </source>
</evidence>
<dbReference type="EMBL" id="JAYJJU010000029">
    <property type="protein sequence ID" value="MEB3034239.1"/>
    <property type="molecule type" value="Genomic_DNA"/>
</dbReference>
<organism evidence="2 3">
    <name type="scientific">[Mycobacterium] nativiensis</name>
    <dbReference type="NCBI Taxonomy" id="2855503"/>
    <lineage>
        <taxon>Bacteria</taxon>
        <taxon>Bacillati</taxon>
        <taxon>Actinomycetota</taxon>
        <taxon>Actinomycetes</taxon>
        <taxon>Mycobacteriales</taxon>
        <taxon>Mycobacteriaceae</taxon>
        <taxon>Mycolicibacter</taxon>
    </lineage>
</organism>
<keyword evidence="3" id="KW-1185">Reference proteome</keyword>
<name>A0ABU5Y1X9_9MYCO</name>
<accession>A0ABU5Y1X9</accession>
<keyword evidence="1" id="KW-0732">Signal</keyword>
<evidence type="ECO:0000313" key="3">
    <source>
        <dbReference type="Proteomes" id="UP001298593"/>
    </source>
</evidence>
<sequence>MEKLSRAAAVLCGLPIGLVLAAPAHGSGDAVSGYVDDHGAEVCGFMRDQPNLAGVKHAVDHILATSGLPEDQTGRLLAGSVSADCPEDGQLVEEFVWYIHRRQQSSNGSAGTGITMGY</sequence>
<protein>
    <recommendedName>
        <fullName evidence="4">DUF732 domain-containing protein</fullName>
    </recommendedName>
</protein>
<reference evidence="2 3" key="1">
    <citation type="submission" date="2023-12" db="EMBL/GenBank/DDBJ databases">
        <title>Description of new species of Mycobacterium terrae complex isolated from sewage at the Sao Paulo Zoological Park Foundation in Brazil.</title>
        <authorList>
            <person name="Romagnoli C.L."/>
            <person name="Conceicao E.C."/>
            <person name="Machado E."/>
            <person name="Barreto L.B.P.F."/>
            <person name="Sharma A."/>
            <person name="Silva N.M."/>
            <person name="Marques L.E."/>
            <person name="Juliana M.A."/>
            <person name="Lourenco M.C.S."/>
            <person name="Digiampietri L.A."/>
            <person name="Suffys P.N."/>
            <person name="Viana-Niero C."/>
        </authorList>
    </citation>
    <scope>NUCLEOTIDE SEQUENCE [LARGE SCALE GENOMIC DNA]</scope>
    <source>
        <strain evidence="2 3">MYC340</strain>
    </source>
</reference>
<evidence type="ECO:0008006" key="4">
    <source>
        <dbReference type="Google" id="ProtNLM"/>
    </source>
</evidence>
<gene>
    <name evidence="2" type="ORF">KV113_22120</name>
</gene>
<feature type="signal peptide" evidence="1">
    <location>
        <begin position="1"/>
        <end position="21"/>
    </location>
</feature>
<comment type="caution">
    <text evidence="2">The sequence shown here is derived from an EMBL/GenBank/DDBJ whole genome shotgun (WGS) entry which is preliminary data.</text>
</comment>